<name>A0A5C5RF48_9ACTN</name>
<reference evidence="1 2" key="1">
    <citation type="submission" date="2019-06" db="EMBL/GenBank/DDBJ databases">
        <title>Tsukamurella conjunctivitidis sp. nov., Tsukamurella assacharolytica sp. nov. and Tsukamurella sputae sp. nov. isolated from patients with conjunctivitis, bacteraemia (lymphoma) and respiratory infection (sputum) in Hong Kong.</title>
        <authorList>
            <person name="Teng J.L.L."/>
            <person name="Lee H.H."/>
            <person name="Fong J.Y.H."/>
            <person name="Fok K.M.N."/>
            <person name="Lau S.K.P."/>
            <person name="Woo P.C.Y."/>
        </authorList>
    </citation>
    <scope>NUCLEOTIDE SEQUENCE [LARGE SCALE GENOMIC DNA]</scope>
    <source>
        <strain evidence="1 2">HKU71</strain>
    </source>
</reference>
<dbReference type="EMBL" id="VIGW01000001">
    <property type="protein sequence ID" value="TWS21576.1"/>
    <property type="molecule type" value="Genomic_DNA"/>
</dbReference>
<proteinExistence type="predicted"/>
<dbReference type="Proteomes" id="UP000317291">
    <property type="component" value="Unassembled WGS sequence"/>
</dbReference>
<comment type="caution">
    <text evidence="1">The sequence shown here is derived from an EMBL/GenBank/DDBJ whole genome shotgun (WGS) entry which is preliminary data.</text>
</comment>
<organism evidence="1 2">
    <name type="scientific">Tsukamurella asaccharolytica</name>
    <dbReference type="NCBI Taxonomy" id="2592067"/>
    <lineage>
        <taxon>Bacteria</taxon>
        <taxon>Bacillati</taxon>
        <taxon>Actinomycetota</taxon>
        <taxon>Actinomycetes</taxon>
        <taxon>Mycobacteriales</taxon>
        <taxon>Tsukamurellaceae</taxon>
        <taxon>Tsukamurella</taxon>
    </lineage>
</organism>
<gene>
    <name evidence="1" type="ORF">FK529_03045</name>
</gene>
<evidence type="ECO:0000313" key="1">
    <source>
        <dbReference type="EMBL" id="TWS21576.1"/>
    </source>
</evidence>
<dbReference type="AlphaFoldDB" id="A0A5C5RF48"/>
<dbReference type="GO" id="GO:0006355">
    <property type="term" value="P:regulation of DNA-templated transcription"/>
    <property type="evidence" value="ECO:0007669"/>
    <property type="project" value="InterPro"/>
</dbReference>
<sequence>MSDQSDRRATKVRLELRLDPPVAEQLQELAAEEQRTVSAVAQRLLVGGMTAEVKEEQQS</sequence>
<evidence type="ECO:0000313" key="2">
    <source>
        <dbReference type="Proteomes" id="UP000317291"/>
    </source>
</evidence>
<protein>
    <submittedName>
        <fullName evidence="1">Ribbon-helix-helix protein, CopG family</fullName>
    </submittedName>
</protein>
<accession>A0A5C5RF48</accession>
<dbReference type="RefSeq" id="WP_146559427.1">
    <property type="nucleotide sequence ID" value="NZ_VIGW01000001.1"/>
</dbReference>
<keyword evidence="2" id="KW-1185">Reference proteome</keyword>